<dbReference type="PANTHER" id="PTHR10629">
    <property type="entry name" value="CYTOSINE-SPECIFIC METHYLTRANSFERASE"/>
    <property type="match status" value="1"/>
</dbReference>
<evidence type="ECO:0000256" key="2">
    <source>
        <dbReference type="ARBA" id="ARBA00022603"/>
    </source>
</evidence>
<proteinExistence type="inferred from homology"/>
<keyword evidence="3 6" id="KW-0808">Transferase</keyword>
<dbReference type="InterPro" id="IPR001525">
    <property type="entry name" value="C5_MeTfrase"/>
</dbReference>
<dbReference type="SUPFAM" id="SSF53335">
    <property type="entry name" value="S-adenosyl-L-methionine-dependent methyltransferases"/>
    <property type="match status" value="1"/>
</dbReference>
<dbReference type="GO" id="GO:0032259">
    <property type="term" value="P:methylation"/>
    <property type="evidence" value="ECO:0007669"/>
    <property type="project" value="UniProtKB-KW"/>
</dbReference>
<evidence type="ECO:0000256" key="6">
    <source>
        <dbReference type="PROSITE-ProRule" id="PRU01016"/>
    </source>
</evidence>
<evidence type="ECO:0000256" key="7">
    <source>
        <dbReference type="SAM" id="MobiDB-lite"/>
    </source>
</evidence>
<evidence type="ECO:0000313" key="8">
    <source>
        <dbReference type="EMBL" id="TYR64369.1"/>
    </source>
</evidence>
<evidence type="ECO:0000256" key="1">
    <source>
        <dbReference type="ARBA" id="ARBA00011975"/>
    </source>
</evidence>
<dbReference type="EMBL" id="VSZQ01000050">
    <property type="protein sequence ID" value="TYR64369.1"/>
    <property type="molecule type" value="Genomic_DNA"/>
</dbReference>
<comment type="caution">
    <text evidence="6">Lacks conserved residue(s) required for the propagation of feature annotation.</text>
</comment>
<comment type="caution">
    <text evidence="8">The sequence shown here is derived from an EMBL/GenBank/DDBJ whole genome shotgun (WGS) entry which is preliminary data.</text>
</comment>
<dbReference type="InterPro" id="IPR050390">
    <property type="entry name" value="C5-Methyltransferase"/>
</dbReference>
<dbReference type="PROSITE" id="PS51679">
    <property type="entry name" value="SAM_MT_C5"/>
    <property type="match status" value="1"/>
</dbReference>
<evidence type="ECO:0000256" key="3">
    <source>
        <dbReference type="ARBA" id="ARBA00022679"/>
    </source>
</evidence>
<dbReference type="PRINTS" id="PR00105">
    <property type="entry name" value="C5METTRFRASE"/>
</dbReference>
<dbReference type="Proteomes" id="UP000323242">
    <property type="component" value="Unassembled WGS sequence"/>
</dbReference>
<protein>
    <recommendedName>
        <fullName evidence="1">DNA (cytosine-5-)-methyltransferase</fullName>
        <ecNumber evidence="1">2.1.1.37</ecNumber>
    </recommendedName>
</protein>
<dbReference type="Pfam" id="PF00145">
    <property type="entry name" value="DNA_methylase"/>
    <property type="match status" value="1"/>
</dbReference>
<name>A0A5D4JJ91_9ACTN</name>
<keyword evidence="5" id="KW-0680">Restriction system</keyword>
<dbReference type="GO" id="GO:0009307">
    <property type="term" value="P:DNA restriction-modification system"/>
    <property type="evidence" value="ECO:0007669"/>
    <property type="project" value="UniProtKB-KW"/>
</dbReference>
<sequence>MDRAAILGTRGAGRRRRAGSGGRRATADRDQGRGPVNKLRFVDVCAGAGGLALGFEKAGFEPVLLLDKKRIACETLRLNRPEWNVLEMDLLDFDPSEHRHTYDVDLLSAGLPRVKSSATVARTETEEELRLLEAAVLLAPSIQPRALIIENVPGLVDSPKFEDVREFIRKELEHLGYRFRWFVLNAADFGVPQDRKQGVLVALKEQYFDAFVPPAPTVTEHLPVGRALRRSMGARGWPGADAWAAQAISVAPTLVGGSDNRGGADLGPTGSKKAWERMRVNGGALANAVPGPDDNVSGMIKLTDAQAACLQSFPEEWRFAGKKTARYRQIGHASPPPVGKALGMAVATALNS</sequence>
<gene>
    <name evidence="8" type="ORF">FY004_11985</name>
</gene>
<feature type="region of interest" description="Disordered" evidence="7">
    <location>
        <begin position="1"/>
        <end position="32"/>
    </location>
</feature>
<keyword evidence="2 6" id="KW-0489">Methyltransferase</keyword>
<dbReference type="Gene3D" id="3.90.120.10">
    <property type="entry name" value="DNA Methylase, subunit A, domain 2"/>
    <property type="match status" value="1"/>
</dbReference>
<dbReference type="Gene3D" id="3.40.50.150">
    <property type="entry name" value="Vaccinia Virus protein VP39"/>
    <property type="match status" value="1"/>
</dbReference>
<organism evidence="8 9">
    <name type="scientific">Streptomyces parvus</name>
    <dbReference type="NCBI Taxonomy" id="66428"/>
    <lineage>
        <taxon>Bacteria</taxon>
        <taxon>Bacillati</taxon>
        <taxon>Actinomycetota</taxon>
        <taxon>Actinomycetes</taxon>
        <taxon>Kitasatosporales</taxon>
        <taxon>Streptomycetaceae</taxon>
        <taxon>Streptomyces</taxon>
    </lineage>
</organism>
<dbReference type="PANTHER" id="PTHR10629:SF52">
    <property type="entry name" value="DNA (CYTOSINE-5)-METHYLTRANSFERASE 1"/>
    <property type="match status" value="1"/>
</dbReference>
<keyword evidence="4 6" id="KW-0949">S-adenosyl-L-methionine</keyword>
<dbReference type="EC" id="2.1.1.37" evidence="1"/>
<dbReference type="GO" id="GO:0044027">
    <property type="term" value="P:negative regulation of gene expression via chromosomal CpG island methylation"/>
    <property type="evidence" value="ECO:0007669"/>
    <property type="project" value="TreeGrafter"/>
</dbReference>
<evidence type="ECO:0000313" key="9">
    <source>
        <dbReference type="Proteomes" id="UP000323242"/>
    </source>
</evidence>
<evidence type="ECO:0000256" key="5">
    <source>
        <dbReference type="ARBA" id="ARBA00022747"/>
    </source>
</evidence>
<dbReference type="GO" id="GO:0003886">
    <property type="term" value="F:DNA (cytosine-5-)-methyltransferase activity"/>
    <property type="evidence" value="ECO:0007669"/>
    <property type="project" value="UniProtKB-EC"/>
</dbReference>
<evidence type="ECO:0000256" key="4">
    <source>
        <dbReference type="ARBA" id="ARBA00022691"/>
    </source>
</evidence>
<comment type="similarity">
    <text evidence="6">Belongs to the class I-like SAM-binding methyltransferase superfamily. C5-methyltransferase family.</text>
</comment>
<dbReference type="AlphaFoldDB" id="A0A5D4JJ91"/>
<dbReference type="InterPro" id="IPR029063">
    <property type="entry name" value="SAM-dependent_MTases_sf"/>
</dbReference>
<dbReference type="GO" id="GO:0003677">
    <property type="term" value="F:DNA binding"/>
    <property type="evidence" value="ECO:0007669"/>
    <property type="project" value="TreeGrafter"/>
</dbReference>
<keyword evidence="9" id="KW-1185">Reference proteome</keyword>
<accession>A0A5D4JJ91</accession>
<reference evidence="8 9" key="1">
    <citation type="submission" date="2019-08" db="EMBL/GenBank/DDBJ databases">
        <title>Draft genome for granaticin producer strain Streptomyces parvus C05.</title>
        <authorList>
            <person name="Gonzalez-Pimentel J.L."/>
        </authorList>
    </citation>
    <scope>NUCLEOTIDE SEQUENCE [LARGE SCALE GENOMIC DNA]</scope>
    <source>
        <strain evidence="8 9">C05</strain>
    </source>
</reference>